<evidence type="ECO:0000313" key="6">
    <source>
        <dbReference type="Proteomes" id="UP000183900"/>
    </source>
</evidence>
<dbReference type="SUPFAM" id="SSF52540">
    <property type="entry name" value="P-loop containing nucleoside triphosphate hydrolases"/>
    <property type="match status" value="1"/>
</dbReference>
<dbReference type="Proteomes" id="UP000183900">
    <property type="component" value="Unassembled WGS sequence"/>
</dbReference>
<evidence type="ECO:0000256" key="2">
    <source>
        <dbReference type="ARBA" id="ARBA00022741"/>
    </source>
</evidence>
<dbReference type="PROSITE" id="PS50893">
    <property type="entry name" value="ABC_TRANSPORTER_2"/>
    <property type="match status" value="1"/>
</dbReference>
<dbReference type="GO" id="GO:0005886">
    <property type="term" value="C:plasma membrane"/>
    <property type="evidence" value="ECO:0007669"/>
    <property type="project" value="TreeGrafter"/>
</dbReference>
<dbReference type="InterPro" id="IPR017871">
    <property type="entry name" value="ABC_transporter-like_CS"/>
</dbReference>
<dbReference type="PANTHER" id="PTHR24220">
    <property type="entry name" value="IMPORT ATP-BINDING PROTEIN"/>
    <property type="match status" value="1"/>
</dbReference>
<keyword evidence="6" id="KW-1185">Reference proteome</keyword>
<comment type="similarity">
    <text evidence="1">Belongs to the ABC transporter superfamily.</text>
</comment>
<dbReference type="Pfam" id="PF00005">
    <property type="entry name" value="ABC_tran"/>
    <property type="match status" value="1"/>
</dbReference>
<dbReference type="InterPro" id="IPR003593">
    <property type="entry name" value="AAA+_ATPase"/>
</dbReference>
<accession>A0A0K6I272</accession>
<feature type="domain" description="ABC transporter" evidence="4">
    <location>
        <begin position="2"/>
        <end position="217"/>
    </location>
</feature>
<evidence type="ECO:0000313" key="5">
    <source>
        <dbReference type="EMBL" id="CUA97148.1"/>
    </source>
</evidence>
<dbReference type="GO" id="GO:0005524">
    <property type="term" value="F:ATP binding"/>
    <property type="evidence" value="ECO:0007669"/>
    <property type="project" value="UniProtKB-KW"/>
</dbReference>
<dbReference type="InterPro" id="IPR027417">
    <property type="entry name" value="P-loop_NTPase"/>
</dbReference>
<dbReference type="RefSeq" id="WP_055455909.1">
    <property type="nucleotide sequence ID" value="NZ_CYHE01000007.1"/>
</dbReference>
<evidence type="ECO:0000256" key="1">
    <source>
        <dbReference type="ARBA" id="ARBA00005417"/>
    </source>
</evidence>
<reference evidence="6" key="1">
    <citation type="submission" date="2015-08" db="EMBL/GenBank/DDBJ databases">
        <authorList>
            <person name="Varghese N."/>
        </authorList>
    </citation>
    <scope>NUCLEOTIDE SEQUENCE [LARGE SCALE GENOMIC DNA]</scope>
    <source>
        <strain evidence="6">DSM 23407</strain>
    </source>
</reference>
<dbReference type="InterPro" id="IPR015854">
    <property type="entry name" value="ABC_transpr_LolD-like"/>
</dbReference>
<proteinExistence type="inferred from homology"/>
<dbReference type="InterPro" id="IPR003439">
    <property type="entry name" value="ABC_transporter-like_ATP-bd"/>
</dbReference>
<protein>
    <submittedName>
        <fullName evidence="5">ABC-type dipeptide/oligopeptide/nickel transport system, ATPase component</fullName>
    </submittedName>
</protein>
<sequence>MLSVERLNLKLGQKQVLDGVSLTLEPGSVTGLGGPSGAGKTSLGRCLSGFIAPASGSVRLNGGALPPLRAGRPHPVQYVPQMAELAADPRWRIGDILRNGGTPDQEVLSALGIDPAWETRHAGEVSGGELTRVSLARLILPSTRVLILDEVTARLDALSEDALWQALLPLARQRSLTLLIISHKQGLRQHLCSTSYILANGKLIQETFLPTSAMRRS</sequence>
<dbReference type="AlphaFoldDB" id="A0A0K6I272"/>
<evidence type="ECO:0000256" key="3">
    <source>
        <dbReference type="ARBA" id="ARBA00022840"/>
    </source>
</evidence>
<gene>
    <name evidence="5" type="ORF">Ga0061067_10729</name>
</gene>
<organism evidence="5 6">
    <name type="scientific">Pannonibacter indicus</name>
    <dbReference type="NCBI Taxonomy" id="466044"/>
    <lineage>
        <taxon>Bacteria</taxon>
        <taxon>Pseudomonadati</taxon>
        <taxon>Pseudomonadota</taxon>
        <taxon>Alphaproteobacteria</taxon>
        <taxon>Hyphomicrobiales</taxon>
        <taxon>Stappiaceae</taxon>
        <taxon>Pannonibacter</taxon>
    </lineage>
</organism>
<dbReference type="OrthoDB" id="9784450at2"/>
<dbReference type="GO" id="GO:0016887">
    <property type="term" value="F:ATP hydrolysis activity"/>
    <property type="evidence" value="ECO:0007669"/>
    <property type="project" value="InterPro"/>
</dbReference>
<evidence type="ECO:0000259" key="4">
    <source>
        <dbReference type="PROSITE" id="PS50893"/>
    </source>
</evidence>
<dbReference type="EMBL" id="CYHE01000007">
    <property type="protein sequence ID" value="CUA97148.1"/>
    <property type="molecule type" value="Genomic_DNA"/>
</dbReference>
<dbReference type="Gene3D" id="3.40.50.300">
    <property type="entry name" value="P-loop containing nucleotide triphosphate hydrolases"/>
    <property type="match status" value="1"/>
</dbReference>
<keyword evidence="2" id="KW-0547">Nucleotide-binding</keyword>
<name>A0A0K6I272_9HYPH</name>
<keyword evidence="3" id="KW-0067">ATP-binding</keyword>
<dbReference type="SMART" id="SM00382">
    <property type="entry name" value="AAA"/>
    <property type="match status" value="1"/>
</dbReference>
<dbReference type="GO" id="GO:0022857">
    <property type="term" value="F:transmembrane transporter activity"/>
    <property type="evidence" value="ECO:0007669"/>
    <property type="project" value="TreeGrafter"/>
</dbReference>
<dbReference type="PROSITE" id="PS00211">
    <property type="entry name" value="ABC_TRANSPORTER_1"/>
    <property type="match status" value="1"/>
</dbReference>